<evidence type="ECO:0000256" key="5">
    <source>
        <dbReference type="ARBA" id="ARBA00022448"/>
    </source>
</evidence>
<dbReference type="OrthoDB" id="6409159at2759"/>
<evidence type="ECO:0000256" key="4">
    <source>
        <dbReference type="ARBA" id="ARBA00016056"/>
    </source>
</evidence>
<dbReference type="InterPro" id="IPR036846">
    <property type="entry name" value="GM2-AP_sf"/>
</dbReference>
<evidence type="ECO:0000256" key="7">
    <source>
        <dbReference type="ARBA" id="ARBA00023055"/>
    </source>
</evidence>
<evidence type="ECO:0000256" key="6">
    <source>
        <dbReference type="ARBA" id="ARBA00022729"/>
    </source>
</evidence>
<evidence type="ECO:0000259" key="9">
    <source>
        <dbReference type="SMART" id="SM00737"/>
    </source>
</evidence>
<dbReference type="InterPro" id="IPR039670">
    <property type="entry name" value="NPC2-like"/>
</dbReference>
<proteinExistence type="inferred from homology"/>
<dbReference type="InterPro" id="IPR033917">
    <property type="entry name" value="ML_PG-PI_TP"/>
</dbReference>
<feature type="domain" description="MD-2-related lipid-recognition" evidence="9">
    <location>
        <begin position="44"/>
        <end position="168"/>
    </location>
</feature>
<keyword evidence="5" id="KW-0813">Transport</keyword>
<dbReference type="Proteomes" id="UP000501346">
    <property type="component" value="Chromosome SeIV-SeII"/>
</dbReference>
<comment type="similarity">
    <text evidence="2">Belongs to the NPC2 family.</text>
</comment>
<evidence type="ECO:0000313" key="11">
    <source>
        <dbReference type="Proteomes" id="UP000501346"/>
    </source>
</evidence>
<dbReference type="CDD" id="cd00917">
    <property type="entry name" value="PG-PI_TP"/>
    <property type="match status" value="1"/>
</dbReference>
<comment type="subunit">
    <text evidence="3">Monomer.</text>
</comment>
<keyword evidence="7" id="KW-0445">Lipid transport</keyword>
<dbReference type="PANTHER" id="PTHR11306:SF0">
    <property type="entry name" value="PHOSPHATIDYLGLYCEROL_PHOSPHATIDYLINOSITOL TRANSFER PROTEIN"/>
    <property type="match status" value="1"/>
</dbReference>
<reference evidence="10 11" key="1">
    <citation type="journal article" date="2019" name="BMC Genomics">
        <title>Chromosome level assembly and comparative genome analysis confirm lager-brewing yeasts originated from a single hybridization.</title>
        <authorList>
            <person name="Salazar A.N."/>
            <person name="Gorter de Vries A.R."/>
            <person name="van den Broek M."/>
            <person name="Brouwers N."/>
            <person name="de la Torre Cortes P."/>
            <person name="Kuijpers N.G.A."/>
            <person name="Daran J.G."/>
            <person name="Abeel T."/>
        </authorList>
    </citation>
    <scope>NUCLEOTIDE SEQUENCE [LARGE SCALE GENOMIC DNA]</scope>
    <source>
        <strain evidence="10 11">CBS 1483</strain>
    </source>
</reference>
<evidence type="ECO:0000256" key="8">
    <source>
        <dbReference type="SAM" id="SignalP"/>
    </source>
</evidence>
<feature type="chain" id="PRO_5025484232" description="Phosphatidylglycerol/phosphatidylinositol transfer protein" evidence="8">
    <location>
        <begin position="22"/>
        <end position="173"/>
    </location>
</feature>
<gene>
    <name evidence="10" type="primary">NPC2_2</name>
    <name evidence="10" type="ORF">GRS66_006655</name>
</gene>
<evidence type="ECO:0000256" key="2">
    <source>
        <dbReference type="ARBA" id="ARBA00006370"/>
    </source>
</evidence>
<dbReference type="SUPFAM" id="SSF81296">
    <property type="entry name" value="E set domains"/>
    <property type="match status" value="1"/>
</dbReference>
<dbReference type="Gene3D" id="2.70.220.10">
    <property type="entry name" value="Ganglioside GM2 activator"/>
    <property type="match status" value="1"/>
</dbReference>
<dbReference type="PANTHER" id="PTHR11306">
    <property type="entry name" value="NIEMANN PICK TYPE C2 PROTEIN NPC2-RELATED"/>
    <property type="match status" value="1"/>
</dbReference>
<comment type="function">
    <text evidence="1">Catalyzes the intermembrane transfer of phosphatidylglycerol and phosphatidylinositol.</text>
</comment>
<dbReference type="GO" id="GO:0032934">
    <property type="term" value="F:sterol binding"/>
    <property type="evidence" value="ECO:0007669"/>
    <property type="project" value="InterPro"/>
</dbReference>
<dbReference type="EMBL" id="CP049001">
    <property type="protein sequence ID" value="QID84163.1"/>
    <property type="molecule type" value="Genomic_DNA"/>
</dbReference>
<dbReference type="AlphaFoldDB" id="A0A6C1E5L1"/>
<keyword evidence="11" id="KW-1185">Reference proteome</keyword>
<accession>A0A6C1E5L1</accession>
<name>A0A6C1E5L1_SACPS</name>
<evidence type="ECO:0000256" key="3">
    <source>
        <dbReference type="ARBA" id="ARBA00011245"/>
    </source>
</evidence>
<protein>
    <recommendedName>
        <fullName evidence="4">Phosphatidylglycerol/phosphatidylinositol transfer protein</fullName>
    </recommendedName>
</protein>
<evidence type="ECO:0000256" key="1">
    <source>
        <dbReference type="ARBA" id="ARBA00002053"/>
    </source>
</evidence>
<dbReference type="Pfam" id="PF02221">
    <property type="entry name" value="E1_DerP2_DerF2"/>
    <property type="match status" value="1"/>
</dbReference>
<keyword evidence="6 8" id="KW-0732">Signal</keyword>
<dbReference type="InterPro" id="IPR003172">
    <property type="entry name" value="ML_dom"/>
</dbReference>
<feature type="signal peptide" evidence="8">
    <location>
        <begin position="1"/>
        <end position="21"/>
    </location>
</feature>
<sequence>MNQGLKLLFGLLFLYTAAVQAGVISIFNALPPPNSKPISGESPLYQCDVSDKQLLEIKEIDLSPNPPVRGQNLTITANGEVFEIIEEGSYVEVEVRLGYIRLLSQTFDLCQTLEDNDIEGLSCPIEPGSYDVKKLVEIPGEVPPGRYVVLARAYTESEDLITCVTGEVVFPPR</sequence>
<evidence type="ECO:0000313" key="10">
    <source>
        <dbReference type="EMBL" id="QID84163.1"/>
    </source>
</evidence>
<dbReference type="GO" id="GO:0032366">
    <property type="term" value="P:intracellular sterol transport"/>
    <property type="evidence" value="ECO:0007669"/>
    <property type="project" value="InterPro"/>
</dbReference>
<dbReference type="SMART" id="SM00737">
    <property type="entry name" value="ML"/>
    <property type="match status" value="1"/>
</dbReference>
<organism evidence="10 11">
    <name type="scientific">Saccharomyces pastorianus</name>
    <name type="common">Lager yeast</name>
    <name type="synonym">Saccharomyces cerevisiae x Saccharomyces eubayanus</name>
    <dbReference type="NCBI Taxonomy" id="27292"/>
    <lineage>
        <taxon>Eukaryota</taxon>
        <taxon>Fungi</taxon>
        <taxon>Dikarya</taxon>
        <taxon>Ascomycota</taxon>
        <taxon>Saccharomycotina</taxon>
        <taxon>Saccharomycetes</taxon>
        <taxon>Saccharomycetales</taxon>
        <taxon>Saccharomycetaceae</taxon>
        <taxon>Saccharomyces</taxon>
    </lineage>
</organism>
<dbReference type="InterPro" id="IPR014756">
    <property type="entry name" value="Ig_E-set"/>
</dbReference>